<dbReference type="AlphaFoldDB" id="A0A1I7B2I5"/>
<accession>A0A1I7B2I5</accession>
<dbReference type="OrthoDB" id="8084682at2"/>
<dbReference type="RefSeq" id="WP_090250587.1">
    <property type="nucleotide sequence ID" value="NZ_FPAS01000004.1"/>
</dbReference>
<dbReference type="STRING" id="477690.SAMN05216474_2484"/>
<evidence type="ECO:0000313" key="1">
    <source>
        <dbReference type="EMBL" id="SFT81314.1"/>
    </source>
</evidence>
<dbReference type="Proteomes" id="UP000236454">
    <property type="component" value="Unassembled WGS sequence"/>
</dbReference>
<keyword evidence="2" id="KW-1185">Reference proteome</keyword>
<evidence type="ECO:0008006" key="3">
    <source>
        <dbReference type="Google" id="ProtNLM"/>
    </source>
</evidence>
<protein>
    <recommendedName>
        <fullName evidence="3">DUF5655 domain-containing protein</fullName>
    </recommendedName>
</protein>
<reference evidence="1 2" key="1">
    <citation type="submission" date="2016-10" db="EMBL/GenBank/DDBJ databases">
        <authorList>
            <person name="de Groot N.N."/>
        </authorList>
    </citation>
    <scope>NUCLEOTIDE SEQUENCE [LARGE SCALE GENOMIC DNA]</scope>
    <source>
        <strain evidence="1 2">CGMCC 1.7005</strain>
    </source>
</reference>
<sequence>MRTYHPRLSEAKTWDYIEKRYIANWQDVHERLVELIRHIKSSDYKDRLYGSTSMDKLVISIYNPIDYDKEVLHITFDTWTRKWNFKYFAMPFQKPQFVRTYDEEQGIEKFDNFIKMLKWQKITSL</sequence>
<dbReference type="EMBL" id="FPAS01000004">
    <property type="protein sequence ID" value="SFT81314.1"/>
    <property type="molecule type" value="Genomic_DNA"/>
</dbReference>
<evidence type="ECO:0000313" key="2">
    <source>
        <dbReference type="Proteomes" id="UP000236454"/>
    </source>
</evidence>
<gene>
    <name evidence="1" type="ORF">SAMN05216474_2484</name>
</gene>
<name>A0A1I7B2I5_9FLAO</name>
<proteinExistence type="predicted"/>
<organism evidence="1 2">
    <name type="scientific">Lishizhenia tianjinensis</name>
    <dbReference type="NCBI Taxonomy" id="477690"/>
    <lineage>
        <taxon>Bacteria</taxon>
        <taxon>Pseudomonadati</taxon>
        <taxon>Bacteroidota</taxon>
        <taxon>Flavobacteriia</taxon>
        <taxon>Flavobacteriales</taxon>
        <taxon>Crocinitomicaceae</taxon>
        <taxon>Lishizhenia</taxon>
    </lineage>
</organism>